<organism evidence="1 2">
    <name type="scientific">Aliidongia dinghuensis</name>
    <dbReference type="NCBI Taxonomy" id="1867774"/>
    <lineage>
        <taxon>Bacteria</taxon>
        <taxon>Pseudomonadati</taxon>
        <taxon>Pseudomonadota</taxon>
        <taxon>Alphaproteobacteria</taxon>
        <taxon>Rhodospirillales</taxon>
        <taxon>Dongiaceae</taxon>
        <taxon>Aliidongia</taxon>
    </lineage>
</organism>
<name>A0A8J2YXI7_9PROT</name>
<keyword evidence="2" id="KW-1185">Reference proteome</keyword>
<reference evidence="1" key="1">
    <citation type="journal article" date="2014" name="Int. J. Syst. Evol. Microbiol.">
        <title>Complete genome sequence of Corynebacterium casei LMG S-19264T (=DSM 44701T), isolated from a smear-ripened cheese.</title>
        <authorList>
            <consortium name="US DOE Joint Genome Institute (JGI-PGF)"/>
            <person name="Walter F."/>
            <person name="Albersmeier A."/>
            <person name="Kalinowski J."/>
            <person name="Ruckert C."/>
        </authorList>
    </citation>
    <scope>NUCLEOTIDE SEQUENCE</scope>
    <source>
        <strain evidence="1">CGMCC 1.15725</strain>
    </source>
</reference>
<gene>
    <name evidence="1" type="ORF">GCM10011611_44900</name>
</gene>
<dbReference type="AlphaFoldDB" id="A0A8J2YXI7"/>
<accession>A0A8J2YXI7</accession>
<reference evidence="1" key="2">
    <citation type="submission" date="2020-09" db="EMBL/GenBank/DDBJ databases">
        <authorList>
            <person name="Sun Q."/>
            <person name="Zhou Y."/>
        </authorList>
    </citation>
    <scope>NUCLEOTIDE SEQUENCE</scope>
    <source>
        <strain evidence="1">CGMCC 1.15725</strain>
    </source>
</reference>
<dbReference type="Proteomes" id="UP000646365">
    <property type="component" value="Unassembled WGS sequence"/>
</dbReference>
<evidence type="ECO:0000313" key="1">
    <source>
        <dbReference type="EMBL" id="GGF33668.1"/>
    </source>
</evidence>
<protein>
    <submittedName>
        <fullName evidence="1">Uncharacterized protein</fullName>
    </submittedName>
</protein>
<evidence type="ECO:0000313" key="2">
    <source>
        <dbReference type="Proteomes" id="UP000646365"/>
    </source>
</evidence>
<proteinExistence type="predicted"/>
<comment type="caution">
    <text evidence="1">The sequence shown here is derived from an EMBL/GenBank/DDBJ whole genome shotgun (WGS) entry which is preliminary data.</text>
</comment>
<sequence length="60" mass="6436">MGNAFEGVPEKLLAIAATPQEEAAVLARLKGREAQLNHLRKAQPPRCALDGGFETGKCYV</sequence>
<dbReference type="EMBL" id="BMJQ01000012">
    <property type="protein sequence ID" value="GGF33668.1"/>
    <property type="molecule type" value="Genomic_DNA"/>
</dbReference>